<evidence type="ECO:0000313" key="2">
    <source>
        <dbReference type="Proteomes" id="UP001556367"/>
    </source>
</evidence>
<dbReference type="CDD" id="cd11296">
    <property type="entry name" value="O-FucT_like"/>
    <property type="match status" value="1"/>
</dbReference>
<dbReference type="Proteomes" id="UP001556367">
    <property type="component" value="Unassembled WGS sequence"/>
</dbReference>
<evidence type="ECO:0000313" key="1">
    <source>
        <dbReference type="EMBL" id="KAL0955214.1"/>
    </source>
</evidence>
<keyword evidence="2" id="KW-1185">Reference proteome</keyword>
<dbReference type="Gene3D" id="3.40.50.11350">
    <property type="match status" value="1"/>
</dbReference>
<sequence>MPDRCVEIQRSDEPIFSIWVFGDQRSVQMFPQIKASPVLQQLGWAPLIRAAYSTNRLLYEPPPAFDSFLSLLPSFRTTPPAALPPSHRPPIPGLLAIHVRRGDFGDHCEHLAKWSSRFNGLNTFPGIPDRFDAPPGGGWGENTPENTQIYMKRCFPSVRQIVEKILEVRKGSRTRDVEAQMRPDSRVVKRFMAGGQELTRLHIMTNAKREWIEELKAQLRAAADWDAIVSSRDLVLTKEQKYVAQAVDMYIGERAQEFIGNGFSSLTSNIVVLRLAHDYPPNTIHFW</sequence>
<protein>
    <submittedName>
        <fullName evidence="1">Uncharacterized protein</fullName>
    </submittedName>
</protein>
<name>A0ABR3JHI2_9AGAR</name>
<gene>
    <name evidence="1" type="ORF">HGRIS_004117</name>
</gene>
<accession>A0ABR3JHI2</accession>
<dbReference type="EMBL" id="JASNQZ010000007">
    <property type="protein sequence ID" value="KAL0955214.1"/>
    <property type="molecule type" value="Genomic_DNA"/>
</dbReference>
<comment type="caution">
    <text evidence="1">The sequence shown here is derived from an EMBL/GenBank/DDBJ whole genome shotgun (WGS) entry which is preliminary data.</text>
</comment>
<reference evidence="2" key="1">
    <citation type="submission" date="2024-06" db="EMBL/GenBank/DDBJ databases">
        <title>Multi-omics analyses provide insights into the biosynthesis of the anticancer antibiotic pleurotin in Hohenbuehelia grisea.</title>
        <authorList>
            <person name="Weaver J.A."/>
            <person name="Alberti F."/>
        </authorList>
    </citation>
    <scope>NUCLEOTIDE SEQUENCE [LARGE SCALE GENOMIC DNA]</scope>
    <source>
        <strain evidence="2">T-177</strain>
    </source>
</reference>
<proteinExistence type="predicted"/>
<organism evidence="1 2">
    <name type="scientific">Hohenbuehelia grisea</name>
    <dbReference type="NCBI Taxonomy" id="104357"/>
    <lineage>
        <taxon>Eukaryota</taxon>
        <taxon>Fungi</taxon>
        <taxon>Dikarya</taxon>
        <taxon>Basidiomycota</taxon>
        <taxon>Agaricomycotina</taxon>
        <taxon>Agaricomycetes</taxon>
        <taxon>Agaricomycetidae</taxon>
        <taxon>Agaricales</taxon>
        <taxon>Pleurotineae</taxon>
        <taxon>Pleurotaceae</taxon>
        <taxon>Hohenbuehelia</taxon>
    </lineage>
</organism>